<dbReference type="InterPro" id="IPR005467">
    <property type="entry name" value="His_kinase_dom"/>
</dbReference>
<dbReference type="InterPro" id="IPR036097">
    <property type="entry name" value="HisK_dim/P_sf"/>
</dbReference>
<evidence type="ECO:0000256" key="13">
    <source>
        <dbReference type="SAM" id="Coils"/>
    </source>
</evidence>
<dbReference type="SMART" id="SM00260">
    <property type="entry name" value="CheW"/>
    <property type="match status" value="1"/>
</dbReference>
<gene>
    <name evidence="17" type="ORF">A2519_16860</name>
</gene>
<keyword evidence="4" id="KW-0145">Chemotaxis</keyword>
<evidence type="ECO:0000313" key="18">
    <source>
        <dbReference type="Proteomes" id="UP000179243"/>
    </source>
</evidence>
<dbReference type="InterPro" id="IPR036061">
    <property type="entry name" value="CheW-like_dom_sf"/>
</dbReference>
<dbReference type="InterPro" id="IPR037006">
    <property type="entry name" value="CheA-like_homodim_sf"/>
</dbReference>
<feature type="domain" description="HPt" evidence="16">
    <location>
        <begin position="246"/>
        <end position="353"/>
    </location>
</feature>
<comment type="catalytic activity">
    <reaction evidence="1">
        <text>ATP + protein L-histidine = ADP + protein N-phospho-L-histidine.</text>
        <dbReference type="EC" id="2.7.13.3"/>
    </reaction>
</comment>
<dbReference type="SMART" id="SM00073">
    <property type="entry name" value="HPT"/>
    <property type="match status" value="2"/>
</dbReference>
<dbReference type="EMBL" id="MFYX01000135">
    <property type="protein sequence ID" value="OGK01056.1"/>
    <property type="molecule type" value="Genomic_DNA"/>
</dbReference>
<feature type="modified residue" description="Phosphohistidine" evidence="12">
    <location>
        <position position="293"/>
    </location>
</feature>
<dbReference type="SUPFAM" id="SSF160246">
    <property type="entry name" value="EspE N-terminal domain-like"/>
    <property type="match status" value="1"/>
</dbReference>
<dbReference type="Pfam" id="PF01627">
    <property type="entry name" value="Hpt"/>
    <property type="match status" value="2"/>
</dbReference>
<dbReference type="PROSITE" id="PS50894">
    <property type="entry name" value="HPT"/>
    <property type="match status" value="2"/>
</dbReference>
<accession>A0A1F7F3H8</accession>
<dbReference type="InterPro" id="IPR002545">
    <property type="entry name" value="CheW-lke_dom"/>
</dbReference>
<dbReference type="SUPFAM" id="SSF50341">
    <property type="entry name" value="CheW-like"/>
    <property type="match status" value="1"/>
</dbReference>
<dbReference type="SMART" id="SM00387">
    <property type="entry name" value="HATPase_c"/>
    <property type="match status" value="1"/>
</dbReference>
<evidence type="ECO:0000256" key="9">
    <source>
        <dbReference type="ARBA" id="ARBA00022840"/>
    </source>
</evidence>
<dbReference type="GO" id="GO:0000155">
    <property type="term" value="F:phosphorelay sensor kinase activity"/>
    <property type="evidence" value="ECO:0007669"/>
    <property type="project" value="InterPro"/>
</dbReference>
<dbReference type="CDD" id="cd16916">
    <property type="entry name" value="HATPase_CheA-like"/>
    <property type="match status" value="1"/>
</dbReference>
<evidence type="ECO:0000256" key="2">
    <source>
        <dbReference type="ARBA" id="ARBA00012438"/>
    </source>
</evidence>
<evidence type="ECO:0000256" key="1">
    <source>
        <dbReference type="ARBA" id="ARBA00000085"/>
    </source>
</evidence>
<evidence type="ECO:0000313" key="17">
    <source>
        <dbReference type="EMBL" id="OGK01056.1"/>
    </source>
</evidence>
<dbReference type="PANTHER" id="PTHR43395:SF10">
    <property type="entry name" value="CHEMOTAXIS PROTEIN CHEA"/>
    <property type="match status" value="1"/>
</dbReference>
<evidence type="ECO:0000256" key="3">
    <source>
        <dbReference type="ARBA" id="ARBA00021495"/>
    </source>
</evidence>
<comment type="caution">
    <text evidence="17">The sequence shown here is derived from an EMBL/GenBank/DDBJ whole genome shotgun (WGS) entry which is preliminary data.</text>
</comment>
<feature type="domain" description="HPt" evidence="16">
    <location>
        <begin position="91"/>
        <end position="199"/>
    </location>
</feature>
<keyword evidence="9" id="KW-0067">ATP-binding</keyword>
<dbReference type="SUPFAM" id="SSF47226">
    <property type="entry name" value="Histidine-containing phosphotransfer domain, HPT domain"/>
    <property type="match status" value="2"/>
</dbReference>
<evidence type="ECO:0000259" key="15">
    <source>
        <dbReference type="PROSITE" id="PS50851"/>
    </source>
</evidence>
<dbReference type="InterPro" id="IPR051315">
    <property type="entry name" value="Bact_Chemotaxis_CheA"/>
</dbReference>
<feature type="modified residue" description="Phosphohistidine" evidence="12">
    <location>
        <position position="138"/>
    </location>
</feature>
<keyword evidence="6" id="KW-0808">Transferase</keyword>
<dbReference type="InterPro" id="IPR036890">
    <property type="entry name" value="HATPase_C_sf"/>
</dbReference>
<evidence type="ECO:0000256" key="12">
    <source>
        <dbReference type="PROSITE-ProRule" id="PRU00110"/>
    </source>
</evidence>
<dbReference type="PRINTS" id="PR00344">
    <property type="entry name" value="BCTRLSENSOR"/>
</dbReference>
<evidence type="ECO:0000259" key="16">
    <source>
        <dbReference type="PROSITE" id="PS50894"/>
    </source>
</evidence>
<feature type="domain" description="Histidine kinase" evidence="14">
    <location>
        <begin position="504"/>
        <end position="712"/>
    </location>
</feature>
<dbReference type="PROSITE" id="PS50109">
    <property type="entry name" value="HIS_KIN"/>
    <property type="match status" value="1"/>
</dbReference>
<evidence type="ECO:0000256" key="8">
    <source>
        <dbReference type="ARBA" id="ARBA00022777"/>
    </source>
</evidence>
<dbReference type="Proteomes" id="UP000179243">
    <property type="component" value="Unassembled WGS sequence"/>
</dbReference>
<dbReference type="InterPro" id="IPR036641">
    <property type="entry name" value="HPT_dom_sf"/>
</dbReference>
<dbReference type="CDD" id="cd00088">
    <property type="entry name" value="HPT"/>
    <property type="match status" value="2"/>
</dbReference>
<dbReference type="InterPro" id="IPR003594">
    <property type="entry name" value="HATPase_dom"/>
</dbReference>
<keyword evidence="13" id="KW-0175">Coiled coil</keyword>
<evidence type="ECO:0000256" key="4">
    <source>
        <dbReference type="ARBA" id="ARBA00022500"/>
    </source>
</evidence>
<evidence type="ECO:0000259" key="14">
    <source>
        <dbReference type="PROSITE" id="PS50109"/>
    </source>
</evidence>
<feature type="coiled-coil region" evidence="13">
    <location>
        <begin position="103"/>
        <end position="130"/>
    </location>
</feature>
<dbReference type="Gene3D" id="1.10.287.560">
    <property type="entry name" value="Histidine kinase CheA-like, homodimeric domain"/>
    <property type="match status" value="1"/>
</dbReference>
<keyword evidence="8" id="KW-0418">Kinase</keyword>
<dbReference type="GO" id="GO:0005737">
    <property type="term" value="C:cytoplasm"/>
    <property type="evidence" value="ECO:0007669"/>
    <property type="project" value="InterPro"/>
</dbReference>
<dbReference type="Gene3D" id="2.30.30.40">
    <property type="entry name" value="SH3 Domains"/>
    <property type="match status" value="1"/>
</dbReference>
<dbReference type="GO" id="GO:0006935">
    <property type="term" value="P:chemotaxis"/>
    <property type="evidence" value="ECO:0007669"/>
    <property type="project" value="UniProtKB-KW"/>
</dbReference>
<dbReference type="FunFam" id="3.30.565.10:FF:000016">
    <property type="entry name" value="Chemotaxis protein CheA, putative"/>
    <property type="match status" value="1"/>
</dbReference>
<dbReference type="SUPFAM" id="SSF55874">
    <property type="entry name" value="ATPase domain of HSP90 chaperone/DNA topoisomerase II/histidine kinase"/>
    <property type="match status" value="1"/>
</dbReference>
<dbReference type="Gene3D" id="3.30.565.10">
    <property type="entry name" value="Histidine kinase-like ATPase, C-terminal domain"/>
    <property type="match status" value="1"/>
</dbReference>
<evidence type="ECO:0000256" key="11">
    <source>
        <dbReference type="ARBA" id="ARBA00035100"/>
    </source>
</evidence>
<dbReference type="AlphaFoldDB" id="A0A1F7F3H8"/>
<dbReference type="Gene3D" id="1.20.120.160">
    <property type="entry name" value="HPT domain"/>
    <property type="match status" value="2"/>
</dbReference>
<reference evidence="17 18" key="1">
    <citation type="journal article" date="2016" name="Nat. Commun.">
        <title>Thousands of microbial genomes shed light on interconnected biogeochemical processes in an aquifer system.</title>
        <authorList>
            <person name="Anantharaman K."/>
            <person name="Brown C.T."/>
            <person name="Hug L.A."/>
            <person name="Sharon I."/>
            <person name="Castelle C.J."/>
            <person name="Probst A.J."/>
            <person name="Thomas B.C."/>
            <person name="Singh A."/>
            <person name="Wilkins M.J."/>
            <person name="Karaoz U."/>
            <person name="Brodie E.L."/>
            <person name="Williams K.H."/>
            <person name="Hubbard S.S."/>
            <person name="Banfield J.F."/>
        </authorList>
    </citation>
    <scope>NUCLEOTIDE SEQUENCE [LARGE SCALE GENOMIC DNA]</scope>
</reference>
<organism evidence="17 18">
    <name type="scientific">Candidatus Raymondbacteria bacterium RIFOXYD12_FULL_49_13</name>
    <dbReference type="NCBI Taxonomy" id="1817890"/>
    <lineage>
        <taxon>Bacteria</taxon>
        <taxon>Raymondiibacteriota</taxon>
    </lineage>
</organism>
<dbReference type="GO" id="GO:0005524">
    <property type="term" value="F:ATP binding"/>
    <property type="evidence" value="ECO:0007669"/>
    <property type="project" value="UniProtKB-KW"/>
</dbReference>
<dbReference type="InterPro" id="IPR037257">
    <property type="entry name" value="T2SS_E_N_sf"/>
</dbReference>
<feature type="domain" description="CheW-like" evidence="15">
    <location>
        <begin position="714"/>
        <end position="849"/>
    </location>
</feature>
<dbReference type="InterPro" id="IPR004105">
    <property type="entry name" value="CheA-like_dim"/>
</dbReference>
<dbReference type="Pfam" id="PF01584">
    <property type="entry name" value="CheW"/>
    <property type="match status" value="1"/>
</dbReference>
<dbReference type="SUPFAM" id="SSF47384">
    <property type="entry name" value="Homodimeric domain of signal transducing histidine kinase"/>
    <property type="match status" value="1"/>
</dbReference>
<dbReference type="SMART" id="SM01231">
    <property type="entry name" value="H-kinase_dim"/>
    <property type="match status" value="1"/>
</dbReference>
<evidence type="ECO:0000256" key="7">
    <source>
        <dbReference type="ARBA" id="ARBA00022741"/>
    </source>
</evidence>
<proteinExistence type="predicted"/>
<keyword evidence="5 12" id="KW-0597">Phosphoprotein</keyword>
<dbReference type="Pfam" id="PF02518">
    <property type="entry name" value="HATPase_c"/>
    <property type="match status" value="1"/>
</dbReference>
<dbReference type="PROSITE" id="PS50851">
    <property type="entry name" value="CHEW"/>
    <property type="match status" value="1"/>
</dbReference>
<keyword evidence="10" id="KW-0902">Two-component regulatory system</keyword>
<dbReference type="CDD" id="cd00731">
    <property type="entry name" value="CheA_reg"/>
    <property type="match status" value="1"/>
</dbReference>
<keyword evidence="7" id="KW-0547">Nucleotide-binding</keyword>
<dbReference type="InterPro" id="IPR008207">
    <property type="entry name" value="Sig_transdc_His_kin_Hpt_dom"/>
</dbReference>
<dbReference type="InterPro" id="IPR004358">
    <property type="entry name" value="Sig_transdc_His_kin-like_C"/>
</dbReference>
<dbReference type="Pfam" id="PF02895">
    <property type="entry name" value="H-kinase_dim"/>
    <property type="match status" value="1"/>
</dbReference>
<protein>
    <recommendedName>
        <fullName evidence="3">Chemotaxis protein CheA</fullName>
        <ecNumber evidence="2">2.7.13.3</ecNumber>
    </recommendedName>
</protein>
<evidence type="ECO:0000256" key="10">
    <source>
        <dbReference type="ARBA" id="ARBA00023012"/>
    </source>
</evidence>
<dbReference type="FunFam" id="2.30.30.40:FF:000048">
    <property type="entry name" value="Chemotaxis protein CheA, putative"/>
    <property type="match status" value="1"/>
</dbReference>
<comment type="function">
    <text evidence="11">Involved in the transmission of sensory signals from the chemoreceptors to the flagellar motors. CheA is autophosphorylated; it can transfer its phosphate group to either CheB or CheY.</text>
</comment>
<dbReference type="PANTHER" id="PTHR43395">
    <property type="entry name" value="SENSOR HISTIDINE KINASE CHEA"/>
    <property type="match status" value="1"/>
</dbReference>
<name>A0A1F7F3H8_UNCRA</name>
<evidence type="ECO:0000256" key="5">
    <source>
        <dbReference type="ARBA" id="ARBA00022553"/>
    </source>
</evidence>
<dbReference type="EC" id="2.7.13.3" evidence="2"/>
<evidence type="ECO:0000256" key="6">
    <source>
        <dbReference type="ARBA" id="ARBA00022679"/>
    </source>
</evidence>
<sequence>MEWSDLSSVGKLVAATGKALALATQANDTIYQPRLTELKEAFEAFIMREYKDKQKAITALEKQVGALPDPGAVNGSGQSSEPLVSTNIRALGLDQEKDLREYALGAMSMIEELEQNILELEKDSLNSNLINGIFRIVHTLKGETGFAGLPGIAELLHHFEGVFSILREKPIAIDGKTANDLLSIVDVVKKTFELCGNSPFLAIEQFFPAQGEMLTGLKATLKSVPATASAAAEPPSTREVERINTTEIGDISIYTDFIHEMREHLERIEVMVLELETNPGNTDILNEIFRPLHTIKGVSGFLSLKHINRISHATENFLDLARSGKLAIDREGIDLVFEVVDVLRRLDNLLEQQIKGAGFSDDEYPAVEALLQNIQSTLDAKRKAGPFPVNVQDIPMQMEKKVGEILVEAQAVSKTDLAEALSLQAREDMGKKIGQILIEQEKVTPRRISDALRQQMDSASKGDIGAVKVSTEKLDHLIDIVGELVISQTLIAQHPHIVGSRDAVLSKNAGHLTKIVRDIQWVAMSLRMVPVKQTFQKMARLIRDLSMKSRKKVDLVITGAETELDKNVVEQINDPLVHMIRNAVDHGIETPEERIAAGKAATGCVRLNAFHQGGNIVLEVKDDGKGLDREAVRSKAIEKGLIDAKMKLDDQELFGLIFLPGFSTAKVVTDVSGRGVGMDVVKKNIEKLGGTVAIGSEPGKGSMFTVRLPLTMAILDGMILKVGNERYLLPVIAIKESIKPAQRDITTIQNKGEVVNVRGTLIPLIRLYQLFGETPAVFEPWNAIIIIIENAGKPYGIMVDTIVGQQQVVIKSLKGDFRNVKGISGCSILGDGRVGLILDVKGLVDINFETVKKGIHSGTNTYTHTKEE</sequence>